<evidence type="ECO:0000256" key="3">
    <source>
        <dbReference type="ARBA" id="ARBA00022475"/>
    </source>
</evidence>
<evidence type="ECO:0000256" key="2">
    <source>
        <dbReference type="ARBA" id="ARBA00005811"/>
    </source>
</evidence>
<dbReference type="Pfam" id="PF02472">
    <property type="entry name" value="ExbD"/>
    <property type="match status" value="1"/>
</dbReference>
<keyword evidence="6 8" id="KW-0472">Membrane</keyword>
<feature type="transmembrane region" description="Helical" evidence="8">
    <location>
        <begin position="21"/>
        <end position="45"/>
    </location>
</feature>
<keyword evidence="5 8" id="KW-1133">Transmembrane helix</keyword>
<evidence type="ECO:0000313" key="9">
    <source>
        <dbReference type="EMBL" id="WFL78788.1"/>
    </source>
</evidence>
<gene>
    <name evidence="9" type="ORF">P7228_06925</name>
</gene>
<dbReference type="RefSeq" id="WP_278017478.1">
    <property type="nucleotide sequence ID" value="NZ_CP121106.1"/>
</dbReference>
<dbReference type="Proteomes" id="UP001215827">
    <property type="component" value="Chromosome"/>
</dbReference>
<name>A0ABY8FUW8_9SPHN</name>
<dbReference type="EMBL" id="CP121106">
    <property type="protein sequence ID" value="WFL78788.1"/>
    <property type="molecule type" value="Genomic_DNA"/>
</dbReference>
<evidence type="ECO:0008006" key="11">
    <source>
        <dbReference type="Google" id="ProtNLM"/>
    </source>
</evidence>
<keyword evidence="3" id="KW-1003">Cell membrane</keyword>
<dbReference type="InterPro" id="IPR003400">
    <property type="entry name" value="ExbD"/>
</dbReference>
<comment type="subcellular location">
    <subcellularLocation>
        <location evidence="1">Cell membrane</location>
        <topology evidence="1">Single-pass membrane protein</topology>
    </subcellularLocation>
    <subcellularLocation>
        <location evidence="7">Cell membrane</location>
        <topology evidence="7">Single-pass type II membrane protein</topology>
    </subcellularLocation>
</comment>
<sequence>MKRFVGRRRAAISQLHREPPLWRPSLAPLASIWLIGAALLMGVYVNPRHALLVQLPAPPPPDFLDVLTPTYNRVTIAADDTTRWNGTVVSDSELALILAGTYDDSPQPALLFHPDADASYERALEVMDIIRREGLVDRCFRFAETARYRRFEVAPDLAEPLPAQSAECSPYFY</sequence>
<evidence type="ECO:0000256" key="4">
    <source>
        <dbReference type="ARBA" id="ARBA00022692"/>
    </source>
</evidence>
<organism evidence="9 10">
    <name type="scientific">Altererythrobacter arenosus</name>
    <dbReference type="NCBI Taxonomy" id="3032592"/>
    <lineage>
        <taxon>Bacteria</taxon>
        <taxon>Pseudomonadati</taxon>
        <taxon>Pseudomonadota</taxon>
        <taxon>Alphaproteobacteria</taxon>
        <taxon>Sphingomonadales</taxon>
        <taxon>Erythrobacteraceae</taxon>
        <taxon>Altererythrobacter</taxon>
    </lineage>
</organism>
<accession>A0ABY8FUW8</accession>
<keyword evidence="4 7" id="KW-0812">Transmembrane</keyword>
<evidence type="ECO:0000313" key="10">
    <source>
        <dbReference type="Proteomes" id="UP001215827"/>
    </source>
</evidence>
<reference evidence="9 10" key="1">
    <citation type="submission" date="2023-03" db="EMBL/GenBank/DDBJ databases">
        <title>Altererythrobacter sp. CAU 1644 isolated from sand.</title>
        <authorList>
            <person name="Kim W."/>
        </authorList>
    </citation>
    <scope>NUCLEOTIDE SEQUENCE [LARGE SCALE GENOMIC DNA]</scope>
    <source>
        <strain evidence="9 10">CAU 1644</strain>
    </source>
</reference>
<protein>
    <recommendedName>
        <fullName evidence="11">Biopolymer transporter ExbD</fullName>
    </recommendedName>
</protein>
<keyword evidence="7" id="KW-0813">Transport</keyword>
<evidence type="ECO:0000256" key="5">
    <source>
        <dbReference type="ARBA" id="ARBA00022989"/>
    </source>
</evidence>
<keyword evidence="7" id="KW-0653">Protein transport</keyword>
<evidence type="ECO:0000256" key="1">
    <source>
        <dbReference type="ARBA" id="ARBA00004162"/>
    </source>
</evidence>
<comment type="similarity">
    <text evidence="2 7">Belongs to the ExbD/TolR family.</text>
</comment>
<evidence type="ECO:0000256" key="7">
    <source>
        <dbReference type="RuleBase" id="RU003879"/>
    </source>
</evidence>
<dbReference type="Gene3D" id="3.30.420.270">
    <property type="match status" value="1"/>
</dbReference>
<proteinExistence type="inferred from homology"/>
<evidence type="ECO:0000256" key="8">
    <source>
        <dbReference type="SAM" id="Phobius"/>
    </source>
</evidence>
<keyword evidence="10" id="KW-1185">Reference proteome</keyword>
<evidence type="ECO:0000256" key="6">
    <source>
        <dbReference type="ARBA" id="ARBA00023136"/>
    </source>
</evidence>